<keyword evidence="7 12" id="KW-0143">Chaperone</keyword>
<gene>
    <name evidence="12" type="primary">tig</name>
    <name evidence="17" type="ORF">IQ266_13595</name>
</gene>
<keyword evidence="6 12" id="KW-0697">Rotamase</keyword>
<evidence type="ECO:0000256" key="3">
    <source>
        <dbReference type="ARBA" id="ARBA00013194"/>
    </source>
</evidence>
<evidence type="ECO:0000256" key="11">
    <source>
        <dbReference type="ARBA" id="ARBA00029986"/>
    </source>
</evidence>
<evidence type="ECO:0000256" key="5">
    <source>
        <dbReference type="ARBA" id="ARBA00022618"/>
    </source>
</evidence>
<dbReference type="SUPFAM" id="SSF54534">
    <property type="entry name" value="FKBP-like"/>
    <property type="match status" value="1"/>
</dbReference>
<dbReference type="InterPro" id="IPR037041">
    <property type="entry name" value="Trigger_fac_C_sf"/>
</dbReference>
<dbReference type="Pfam" id="PF05698">
    <property type="entry name" value="Trigger_C"/>
    <property type="match status" value="1"/>
</dbReference>
<reference evidence="17" key="1">
    <citation type="submission" date="2020-10" db="EMBL/GenBank/DDBJ databases">
        <authorList>
            <person name="Castelo-Branco R."/>
            <person name="Eusebio N."/>
            <person name="Adriana R."/>
            <person name="Vieira A."/>
            <person name="Brugerolle De Fraissinette N."/>
            <person name="Rezende De Castro R."/>
            <person name="Schneider M.P."/>
            <person name="Vasconcelos V."/>
            <person name="Leao P.N."/>
        </authorList>
    </citation>
    <scope>NUCLEOTIDE SEQUENCE</scope>
    <source>
        <strain evidence="17">LEGE 11480</strain>
    </source>
</reference>
<dbReference type="EC" id="5.2.1.8" evidence="3 12"/>
<dbReference type="Gene3D" id="1.10.3120.10">
    <property type="entry name" value="Trigger factor, C-terminal domain"/>
    <property type="match status" value="1"/>
</dbReference>
<dbReference type="InterPro" id="IPR005215">
    <property type="entry name" value="Trig_fac"/>
</dbReference>
<dbReference type="FunFam" id="3.30.70.1050:FF:000004">
    <property type="entry name" value="Trigger factor"/>
    <property type="match status" value="1"/>
</dbReference>
<dbReference type="RefSeq" id="WP_264325595.1">
    <property type="nucleotide sequence ID" value="NZ_JADEXQ010000044.1"/>
</dbReference>
<dbReference type="SUPFAM" id="SSF109998">
    <property type="entry name" value="Triger factor/SurA peptide-binding domain-like"/>
    <property type="match status" value="1"/>
</dbReference>
<dbReference type="Gene3D" id="3.30.70.1050">
    <property type="entry name" value="Trigger factor ribosome-binding domain"/>
    <property type="match status" value="1"/>
</dbReference>
<dbReference type="PANTHER" id="PTHR30560">
    <property type="entry name" value="TRIGGER FACTOR CHAPERONE AND PEPTIDYL-PROLYL CIS/TRANS ISOMERASE"/>
    <property type="match status" value="1"/>
</dbReference>
<evidence type="ECO:0000256" key="13">
    <source>
        <dbReference type="PROSITE-ProRule" id="PRU00277"/>
    </source>
</evidence>
<name>A0A928Z2U4_9CYAN</name>
<evidence type="ECO:0000256" key="9">
    <source>
        <dbReference type="ARBA" id="ARBA00023306"/>
    </source>
</evidence>
<comment type="catalytic activity">
    <reaction evidence="1 12 13">
        <text>[protein]-peptidylproline (omega=180) = [protein]-peptidylproline (omega=0)</text>
        <dbReference type="Rhea" id="RHEA:16237"/>
        <dbReference type="Rhea" id="RHEA-COMP:10747"/>
        <dbReference type="Rhea" id="RHEA-COMP:10748"/>
        <dbReference type="ChEBI" id="CHEBI:83833"/>
        <dbReference type="ChEBI" id="CHEBI:83834"/>
        <dbReference type="EC" id="5.2.1.8"/>
    </reaction>
</comment>
<evidence type="ECO:0000256" key="8">
    <source>
        <dbReference type="ARBA" id="ARBA00023235"/>
    </source>
</evidence>
<organism evidence="17 18">
    <name type="scientific">Romeriopsis navalis LEGE 11480</name>
    <dbReference type="NCBI Taxonomy" id="2777977"/>
    <lineage>
        <taxon>Bacteria</taxon>
        <taxon>Bacillati</taxon>
        <taxon>Cyanobacteriota</taxon>
        <taxon>Cyanophyceae</taxon>
        <taxon>Leptolyngbyales</taxon>
        <taxon>Leptolyngbyaceae</taxon>
        <taxon>Romeriopsis</taxon>
        <taxon>Romeriopsis navalis</taxon>
    </lineage>
</organism>
<feature type="compositionally biased region" description="Basic residues" evidence="15">
    <location>
        <begin position="522"/>
        <end position="532"/>
    </location>
</feature>
<evidence type="ECO:0000256" key="7">
    <source>
        <dbReference type="ARBA" id="ARBA00023186"/>
    </source>
</evidence>
<feature type="compositionally biased region" description="Basic and acidic residues" evidence="15">
    <location>
        <begin position="472"/>
        <end position="521"/>
    </location>
</feature>
<dbReference type="GO" id="GO:0015031">
    <property type="term" value="P:protein transport"/>
    <property type="evidence" value="ECO:0007669"/>
    <property type="project" value="UniProtKB-UniRule"/>
</dbReference>
<dbReference type="Pfam" id="PF05697">
    <property type="entry name" value="Trigger_N"/>
    <property type="match status" value="1"/>
</dbReference>
<comment type="similarity">
    <text evidence="2 12 14">Belongs to the FKBP-type PPIase family. Tig subfamily.</text>
</comment>
<dbReference type="InterPro" id="IPR001179">
    <property type="entry name" value="PPIase_FKBP_dom"/>
</dbReference>
<evidence type="ECO:0000256" key="15">
    <source>
        <dbReference type="SAM" id="MobiDB-lite"/>
    </source>
</evidence>
<protein>
    <recommendedName>
        <fullName evidence="4 12">Trigger factor</fullName>
        <shortName evidence="12">TF</shortName>
        <ecNumber evidence="3 12">5.2.1.8</ecNumber>
    </recommendedName>
    <alternativeName>
        <fullName evidence="11 12">PPIase</fullName>
    </alternativeName>
</protein>
<dbReference type="HAMAP" id="MF_00303">
    <property type="entry name" value="Trigger_factor_Tig"/>
    <property type="match status" value="1"/>
</dbReference>
<dbReference type="GO" id="GO:0043335">
    <property type="term" value="P:protein unfolding"/>
    <property type="evidence" value="ECO:0007669"/>
    <property type="project" value="TreeGrafter"/>
</dbReference>
<dbReference type="InterPro" id="IPR008880">
    <property type="entry name" value="Trigger_fac_C"/>
</dbReference>
<dbReference type="PANTHER" id="PTHR30560:SF3">
    <property type="entry name" value="TRIGGER FACTOR-LIKE PROTEIN TIG, CHLOROPLASTIC"/>
    <property type="match status" value="1"/>
</dbReference>
<dbReference type="InterPro" id="IPR008881">
    <property type="entry name" value="Trigger_fac_ribosome-bd_bac"/>
</dbReference>
<keyword evidence="5 12" id="KW-0132">Cell division</keyword>
<keyword evidence="12" id="KW-0963">Cytoplasm</keyword>
<proteinExistence type="inferred from homology"/>
<dbReference type="GO" id="GO:0005737">
    <property type="term" value="C:cytoplasm"/>
    <property type="evidence" value="ECO:0007669"/>
    <property type="project" value="UniProtKB-SubCell"/>
</dbReference>
<evidence type="ECO:0000256" key="4">
    <source>
        <dbReference type="ARBA" id="ARBA00016902"/>
    </source>
</evidence>
<keyword evidence="9 12" id="KW-0131">Cell cycle</keyword>
<dbReference type="GO" id="GO:0051083">
    <property type="term" value="P:'de novo' cotranslational protein folding"/>
    <property type="evidence" value="ECO:0007669"/>
    <property type="project" value="TreeGrafter"/>
</dbReference>
<dbReference type="NCBIfam" id="TIGR00115">
    <property type="entry name" value="tig"/>
    <property type="match status" value="1"/>
</dbReference>
<dbReference type="InterPro" id="IPR046357">
    <property type="entry name" value="PPIase_dom_sf"/>
</dbReference>
<dbReference type="Proteomes" id="UP000625316">
    <property type="component" value="Unassembled WGS sequence"/>
</dbReference>
<evidence type="ECO:0000256" key="14">
    <source>
        <dbReference type="RuleBase" id="RU003914"/>
    </source>
</evidence>
<feature type="domain" description="PPIase FKBP-type" evidence="16">
    <location>
        <begin position="169"/>
        <end position="259"/>
    </location>
</feature>
<dbReference type="Gene3D" id="3.10.50.40">
    <property type="match status" value="1"/>
</dbReference>
<keyword evidence="18" id="KW-1185">Reference proteome</keyword>
<dbReference type="GO" id="GO:0043022">
    <property type="term" value="F:ribosome binding"/>
    <property type="evidence" value="ECO:0007669"/>
    <property type="project" value="TreeGrafter"/>
</dbReference>
<comment type="domain">
    <text evidence="12">Consists of 3 domains; the N-terminus binds the ribosome, the middle domain has PPIase activity, while the C-terminus has intrinsic chaperone activity on its own.</text>
</comment>
<comment type="caution">
    <text evidence="17">The sequence shown here is derived from an EMBL/GenBank/DDBJ whole genome shotgun (WGS) entry which is preliminary data.</text>
</comment>
<dbReference type="InterPro" id="IPR036611">
    <property type="entry name" value="Trigger_fac_ribosome-bd_sf"/>
</dbReference>
<evidence type="ECO:0000256" key="6">
    <source>
        <dbReference type="ARBA" id="ARBA00023110"/>
    </source>
</evidence>
<dbReference type="SUPFAM" id="SSF102735">
    <property type="entry name" value="Trigger factor ribosome-binding domain"/>
    <property type="match status" value="1"/>
</dbReference>
<dbReference type="AlphaFoldDB" id="A0A928Z2U4"/>
<evidence type="ECO:0000256" key="2">
    <source>
        <dbReference type="ARBA" id="ARBA00005464"/>
    </source>
</evidence>
<dbReference type="InterPro" id="IPR027304">
    <property type="entry name" value="Trigger_fact/SurA_dom_sf"/>
</dbReference>
<dbReference type="Pfam" id="PF00254">
    <property type="entry name" value="FKBP_C"/>
    <property type="match status" value="1"/>
</dbReference>
<accession>A0A928Z2U4</accession>
<evidence type="ECO:0000256" key="1">
    <source>
        <dbReference type="ARBA" id="ARBA00000971"/>
    </source>
</evidence>
<feature type="region of interest" description="Disordered" evidence="15">
    <location>
        <begin position="439"/>
        <end position="532"/>
    </location>
</feature>
<feature type="compositionally biased region" description="Acidic residues" evidence="15">
    <location>
        <begin position="447"/>
        <end position="459"/>
    </location>
</feature>
<dbReference type="FunFam" id="3.10.50.40:FF:000001">
    <property type="entry name" value="Trigger factor"/>
    <property type="match status" value="1"/>
</dbReference>
<dbReference type="PROSITE" id="PS50059">
    <property type="entry name" value="FKBP_PPIASE"/>
    <property type="match status" value="1"/>
</dbReference>
<keyword evidence="8 12" id="KW-0413">Isomerase</keyword>
<dbReference type="GO" id="GO:0044183">
    <property type="term" value="F:protein folding chaperone"/>
    <property type="evidence" value="ECO:0007669"/>
    <property type="project" value="TreeGrafter"/>
</dbReference>
<evidence type="ECO:0000256" key="10">
    <source>
        <dbReference type="ARBA" id="ARBA00024849"/>
    </source>
</evidence>
<evidence type="ECO:0000259" key="16">
    <source>
        <dbReference type="PROSITE" id="PS50059"/>
    </source>
</evidence>
<comment type="function">
    <text evidence="10 12">Involved in protein export. Acts as a chaperone by maintaining the newly synthesized protein in an open conformation. Functions as a peptidyl-prolyl cis-trans isomerase.</text>
</comment>
<evidence type="ECO:0000313" key="17">
    <source>
        <dbReference type="EMBL" id="MBE9030766.1"/>
    </source>
</evidence>
<sequence>MKVTQEKLPASQIGLEIEVPAETSKKAYDKVVNNLLRTVRLPGFRPGKVPKQVLMQRFGAKSINGEALQELVDNALKDALKQEEIEAIGNYQLTTPFEELLENFDPNKALTFKAAVDVQPEVTLKNSKGFTLKAEEVKPDPEQLTTTLDGYRTQVATLVPVEDRAVKQGDVAVVTYHGRYTPEGGEEQDVPGGQAENFQMDVEPDRFIPGFVEGVIGMKSGETQELSVQFPDDYSSEELAGCAAKFSMTVHEIKERELPELDDEFAKEISDGEYETIDALREMLEKRFADEAADKTKQNKETAILNELLNHVEVDLPETLLDKEIESMLMQSAYQLQQQGIDVKQLFNQDTLPRLKESSRPEAISRLKRTMALGEIAKQEKLEVSPAELDAKIKETLEELGGQQDVDPERLRAVLSEELLKEKILGWIEENSTIELVPEGSLAAEAAEAEDDSSEATGEETEKKAKKSAAKSKADDEEKPKAKAKAKSEKADKPKAEKAKADKSKTDKSTKAKADSKEEKPKAKKASSKKKS</sequence>
<dbReference type="GO" id="GO:0003755">
    <property type="term" value="F:peptidyl-prolyl cis-trans isomerase activity"/>
    <property type="evidence" value="ECO:0007669"/>
    <property type="project" value="UniProtKB-UniRule"/>
</dbReference>
<dbReference type="EMBL" id="JADEXQ010000044">
    <property type="protein sequence ID" value="MBE9030766.1"/>
    <property type="molecule type" value="Genomic_DNA"/>
</dbReference>
<dbReference type="GO" id="GO:0051301">
    <property type="term" value="P:cell division"/>
    <property type="evidence" value="ECO:0007669"/>
    <property type="project" value="UniProtKB-KW"/>
</dbReference>
<evidence type="ECO:0000256" key="12">
    <source>
        <dbReference type="HAMAP-Rule" id="MF_00303"/>
    </source>
</evidence>
<evidence type="ECO:0000313" key="18">
    <source>
        <dbReference type="Proteomes" id="UP000625316"/>
    </source>
</evidence>
<comment type="subcellular location">
    <subcellularLocation>
        <location evidence="12">Cytoplasm</location>
    </subcellularLocation>
    <text evidence="12">About half TF is bound to the ribosome near the polypeptide exit tunnel while the other half is free in the cytoplasm.</text>
</comment>